<gene>
    <name evidence="3" type="ORF">EAI_10767</name>
</gene>
<dbReference type="InParanoid" id="E2C461"/>
<dbReference type="Proteomes" id="UP000008237">
    <property type="component" value="Unassembled WGS sequence"/>
</dbReference>
<keyword evidence="1" id="KW-0677">Repeat</keyword>
<evidence type="ECO:0000313" key="4">
    <source>
        <dbReference type="Proteomes" id="UP000008237"/>
    </source>
</evidence>
<evidence type="ECO:0000256" key="1">
    <source>
        <dbReference type="ARBA" id="ARBA00022737"/>
    </source>
</evidence>
<dbReference type="OrthoDB" id="10261146at2759"/>
<dbReference type="STRING" id="610380.E2C461"/>
<accession>E2C461</accession>
<dbReference type="GO" id="GO:0016740">
    <property type="term" value="F:transferase activity"/>
    <property type="evidence" value="ECO:0007669"/>
    <property type="project" value="UniProtKB-KW"/>
</dbReference>
<feature type="domain" description="Prenyltransferase alpha-alpha toroid" evidence="2">
    <location>
        <begin position="35"/>
        <end position="94"/>
    </location>
</feature>
<name>E2C461_HARSA</name>
<proteinExistence type="predicted"/>
<keyword evidence="3" id="KW-0808">Transferase</keyword>
<keyword evidence="4" id="KW-1185">Reference proteome</keyword>
<dbReference type="AlphaFoldDB" id="E2C461"/>
<dbReference type="Pfam" id="PF00432">
    <property type="entry name" value="Prenyltrans"/>
    <property type="match status" value="1"/>
</dbReference>
<dbReference type="InterPro" id="IPR001330">
    <property type="entry name" value="Prenyltrans"/>
</dbReference>
<dbReference type="InterPro" id="IPR008930">
    <property type="entry name" value="Terpenoid_cyclase/PrenylTrfase"/>
</dbReference>
<dbReference type="EMBL" id="GL452398">
    <property type="protein sequence ID" value="EFN77270.1"/>
    <property type="molecule type" value="Genomic_DNA"/>
</dbReference>
<evidence type="ECO:0000313" key="3">
    <source>
        <dbReference type="EMBL" id="EFN77270.1"/>
    </source>
</evidence>
<reference evidence="3 4" key="1">
    <citation type="journal article" date="2010" name="Science">
        <title>Genomic comparison of the ants Camponotus floridanus and Harpegnathos saltator.</title>
        <authorList>
            <person name="Bonasio R."/>
            <person name="Zhang G."/>
            <person name="Ye C."/>
            <person name="Mutti N.S."/>
            <person name="Fang X."/>
            <person name="Qin N."/>
            <person name="Donahue G."/>
            <person name="Yang P."/>
            <person name="Li Q."/>
            <person name="Li C."/>
            <person name="Zhang P."/>
            <person name="Huang Z."/>
            <person name="Berger S.L."/>
            <person name="Reinberg D."/>
            <person name="Wang J."/>
            <person name="Liebig J."/>
        </authorList>
    </citation>
    <scope>NUCLEOTIDE SEQUENCE [LARGE SCALE GENOMIC DNA]</scope>
    <source>
        <strain evidence="3 4">R22 G/1</strain>
    </source>
</reference>
<dbReference type="SUPFAM" id="SSF48239">
    <property type="entry name" value="Terpenoid cyclases/Protein prenyltransferases"/>
    <property type="match status" value="1"/>
</dbReference>
<sequence length="106" mass="12422">MDLEFDDILDKKKIRSYEEILEQKQDKGFKTVTTIGQCLDCSKPWLCYWILHSLEILGERLGDEEYSKIAGFLAKCQSPEGSFGGGLGQYPHFKKRWRFFNFCEEI</sequence>
<protein>
    <submittedName>
        <fullName evidence="3">Protein farnesyltransferase subunit beta</fullName>
    </submittedName>
</protein>
<evidence type="ECO:0000259" key="2">
    <source>
        <dbReference type="Pfam" id="PF00432"/>
    </source>
</evidence>
<organism evidence="4">
    <name type="scientific">Harpegnathos saltator</name>
    <name type="common">Jerdon's jumping ant</name>
    <dbReference type="NCBI Taxonomy" id="610380"/>
    <lineage>
        <taxon>Eukaryota</taxon>
        <taxon>Metazoa</taxon>
        <taxon>Ecdysozoa</taxon>
        <taxon>Arthropoda</taxon>
        <taxon>Hexapoda</taxon>
        <taxon>Insecta</taxon>
        <taxon>Pterygota</taxon>
        <taxon>Neoptera</taxon>
        <taxon>Endopterygota</taxon>
        <taxon>Hymenoptera</taxon>
        <taxon>Apocrita</taxon>
        <taxon>Aculeata</taxon>
        <taxon>Formicoidea</taxon>
        <taxon>Formicidae</taxon>
        <taxon>Ponerinae</taxon>
        <taxon>Ponerini</taxon>
        <taxon>Harpegnathos</taxon>
    </lineage>
</organism>
<dbReference type="Gene3D" id="1.50.10.20">
    <property type="match status" value="1"/>
</dbReference>